<evidence type="ECO:0000256" key="3">
    <source>
        <dbReference type="ARBA" id="ARBA00022645"/>
    </source>
</evidence>
<evidence type="ECO:0000256" key="1">
    <source>
        <dbReference type="ARBA" id="ARBA00007090"/>
    </source>
</evidence>
<evidence type="ECO:0000313" key="18">
    <source>
        <dbReference type="EMBL" id="VEH05265.1"/>
    </source>
</evidence>
<evidence type="ECO:0000256" key="12">
    <source>
        <dbReference type="ARBA" id="ARBA00034000"/>
    </source>
</evidence>
<evidence type="ECO:0000256" key="10">
    <source>
        <dbReference type="ARBA" id="ARBA00023268"/>
    </source>
</evidence>
<reference evidence="17 19" key="1">
    <citation type="journal article" date="2015" name="Genome Announc.">
        <title>Complete Genome Sequence of Corynebacterium kutscheri DSM 20755, a Corynebacterial Type Strain with Remarkably Low G+C Content of Chromosomal DNA.</title>
        <authorList>
            <person name="Ruckert C."/>
            <person name="Albersmeier A."/>
            <person name="Winkler A."/>
            <person name="Tauch A."/>
        </authorList>
    </citation>
    <scope>NUCLEOTIDE SEQUENCE [LARGE SCALE GENOMIC DNA]</scope>
    <source>
        <strain evidence="17 19">DSM 20755</strain>
    </source>
</reference>
<dbReference type="OrthoDB" id="9766909at2"/>
<dbReference type="InterPro" id="IPR036950">
    <property type="entry name" value="PBP_transglycosylase"/>
</dbReference>
<dbReference type="GO" id="GO:0071555">
    <property type="term" value="P:cell wall organization"/>
    <property type="evidence" value="ECO:0007669"/>
    <property type="project" value="UniProtKB-KW"/>
</dbReference>
<keyword evidence="6" id="KW-0808">Transferase</keyword>
<evidence type="ECO:0000256" key="5">
    <source>
        <dbReference type="ARBA" id="ARBA00022676"/>
    </source>
</evidence>
<dbReference type="Proteomes" id="UP000033457">
    <property type="component" value="Chromosome"/>
</dbReference>
<evidence type="ECO:0000313" key="19">
    <source>
        <dbReference type="Proteomes" id="UP000033457"/>
    </source>
</evidence>
<dbReference type="Pfam" id="PF00912">
    <property type="entry name" value="Transgly"/>
    <property type="match status" value="1"/>
</dbReference>
<evidence type="ECO:0000256" key="2">
    <source>
        <dbReference type="ARBA" id="ARBA00007739"/>
    </source>
</evidence>
<keyword evidence="14" id="KW-0732">Signal</keyword>
<dbReference type="InterPro" id="IPR001460">
    <property type="entry name" value="PCN-bd_Tpept"/>
</dbReference>
<evidence type="ECO:0000256" key="11">
    <source>
        <dbReference type="ARBA" id="ARBA00023316"/>
    </source>
</evidence>
<dbReference type="InterPro" id="IPR050396">
    <property type="entry name" value="Glycosyltr_51/Transpeptidase"/>
</dbReference>
<keyword evidence="19" id="KW-1185">Reference proteome</keyword>
<evidence type="ECO:0000256" key="6">
    <source>
        <dbReference type="ARBA" id="ARBA00022679"/>
    </source>
</evidence>
<dbReference type="Gene3D" id="1.10.3810.10">
    <property type="entry name" value="Biosynthetic peptidoglycan transglycosylase-like"/>
    <property type="match status" value="1"/>
</dbReference>
<keyword evidence="11" id="KW-0961">Cell wall biogenesis/degradation</keyword>
<dbReference type="GO" id="GO:0030288">
    <property type="term" value="C:outer membrane-bounded periplasmic space"/>
    <property type="evidence" value="ECO:0007669"/>
    <property type="project" value="TreeGrafter"/>
</dbReference>
<sequence length="785" mass="82890">MTVWNSLTKLVAATAAIGVAGAIATAPVAAISAVAVERTNDTMQSNLEDLTVAQTPGVTTITDKNDTPIAWLYTQRRYEITSEQISQTIKDAIVAIEDRRFYEHNGVDIQGNLRAIATNLLAGGVEQGASTIDQQYVKNYLLLVASATEDEQTAATETSIPRKLREMRMASAIDAQLSKDEILTRYLNLIPFGNNAYGIEAAAQTYFGIPAAELNVPQSAMLAGIVQSSSYLNPYTNPEGVTERRNTVLQAMVDAGVLAPEAAASFSLEPLGVLETPTNLANGCIASGDSGFFCDYVLRYLDEKGLSTDQLTRGSYTIKTTLDPEIQAVAHEAASGQVNGQTNGVAEVMNIIAPGKDSRNILAMTSSRSYGLDLEAGETVFPQASSLVGNGAGSIFKIFTAAVALEQGYGLNTMLNVPARYEAVGLGEGGAANCPANTYCVENSGSYAPQMTLRDALAYSPNTTFVQLIERVGVEPVVDLSVKMGLRSYAQEGTFDGTSSIANYVKDHNLGSYTLGPTAVNALELSNVAATLASGGVWCEPNPVDKVTDASGNEIYIERPACEQALSGEIADALVNGMSDDSIKGTATDAARAYGWNSPLAAKTGTTESHYSSAFLGLNDNFAAATYIYNDGTSNSPLCTGPARQCGSGTMFGGNEPARTWFAAASRLGAAQGALPGYDLSFDQGAGASLSSRYAGRPIADVRRELEEQGYSVLTQLAPGNGIARDDVVRVEATLPLRRGSTVTVYVSDGTTTRPTPREVTRPEPQANDIQDNIESLLQQLLGGR</sequence>
<dbReference type="PANTHER" id="PTHR32282:SF33">
    <property type="entry name" value="PEPTIDOGLYCAN GLYCOSYLTRANSFERASE"/>
    <property type="match status" value="1"/>
</dbReference>
<dbReference type="GO" id="GO:0009252">
    <property type="term" value="P:peptidoglycan biosynthetic process"/>
    <property type="evidence" value="ECO:0007669"/>
    <property type="project" value="UniProtKB-KW"/>
</dbReference>
<dbReference type="SUPFAM" id="SSF53955">
    <property type="entry name" value="Lysozyme-like"/>
    <property type="match status" value="1"/>
</dbReference>
<evidence type="ECO:0000256" key="8">
    <source>
        <dbReference type="ARBA" id="ARBA00022960"/>
    </source>
</evidence>
<accession>A0A0F6QY80</accession>
<keyword evidence="10" id="KW-0511">Multifunctional enzyme</keyword>
<feature type="signal peptide" evidence="14">
    <location>
        <begin position="1"/>
        <end position="24"/>
    </location>
</feature>
<dbReference type="HOGENOM" id="CLU_006354_2_6_11"/>
<dbReference type="KEGG" id="cku:UL82_00870"/>
<dbReference type="EMBL" id="CP011312">
    <property type="protein sequence ID" value="AKE40407.1"/>
    <property type="molecule type" value="Genomic_DNA"/>
</dbReference>
<gene>
    <name evidence="17" type="primary">pbp1B</name>
    <name evidence="18" type="ORF">NCTC949_00516</name>
    <name evidence="17" type="ORF">UL82_00870</name>
</gene>
<dbReference type="EMBL" id="LR134377">
    <property type="protein sequence ID" value="VEH05265.1"/>
    <property type="molecule type" value="Genomic_DNA"/>
</dbReference>
<dbReference type="RefSeq" id="WP_046438457.1">
    <property type="nucleotide sequence ID" value="NZ_CP011312.1"/>
</dbReference>
<evidence type="ECO:0000256" key="14">
    <source>
        <dbReference type="SAM" id="SignalP"/>
    </source>
</evidence>
<evidence type="ECO:0000256" key="4">
    <source>
        <dbReference type="ARBA" id="ARBA00022670"/>
    </source>
</evidence>
<proteinExistence type="inferred from homology"/>
<keyword evidence="3 17" id="KW-0121">Carboxypeptidase</keyword>
<feature type="domain" description="Glycosyl transferase family 51" evidence="16">
    <location>
        <begin position="68"/>
        <end position="252"/>
    </location>
</feature>
<dbReference type="Pfam" id="PF00905">
    <property type="entry name" value="Transpeptidase"/>
    <property type="match status" value="1"/>
</dbReference>
<dbReference type="SUPFAM" id="SSF56601">
    <property type="entry name" value="beta-lactamase/transpeptidase-like"/>
    <property type="match status" value="1"/>
</dbReference>
<feature type="chain" id="PRO_5043119950" evidence="14">
    <location>
        <begin position="25"/>
        <end position="785"/>
    </location>
</feature>
<evidence type="ECO:0000256" key="9">
    <source>
        <dbReference type="ARBA" id="ARBA00022984"/>
    </source>
</evidence>
<dbReference type="Gene3D" id="3.40.710.10">
    <property type="entry name" value="DD-peptidase/beta-lactamase superfamily"/>
    <property type="match status" value="1"/>
</dbReference>
<evidence type="ECO:0000259" key="16">
    <source>
        <dbReference type="Pfam" id="PF00912"/>
    </source>
</evidence>
<keyword evidence="5" id="KW-0328">Glycosyltransferase</keyword>
<dbReference type="InterPro" id="IPR001264">
    <property type="entry name" value="Glyco_trans_51"/>
</dbReference>
<evidence type="ECO:0000256" key="7">
    <source>
        <dbReference type="ARBA" id="ARBA00022801"/>
    </source>
</evidence>
<protein>
    <submittedName>
        <fullName evidence="17">Membrane carboxypeptidase (Penicillin-binding protein)</fullName>
    </submittedName>
    <submittedName>
        <fullName evidence="18">Penicillin-binding secreted protein 1</fullName>
    </submittedName>
</protein>
<keyword evidence="8" id="KW-0133">Cell shape</keyword>
<keyword evidence="9" id="KW-0573">Peptidoglycan synthesis</keyword>
<dbReference type="Proteomes" id="UP000271380">
    <property type="component" value="Chromosome"/>
</dbReference>
<comment type="catalytic activity">
    <reaction evidence="12">
        <text>Preferential cleavage: (Ac)2-L-Lys-D-Ala-|-D-Ala. Also transpeptidation of peptidyl-alanyl moieties that are N-acyl substituents of D-alanine.</text>
        <dbReference type="EC" id="3.4.16.4"/>
    </reaction>
</comment>
<dbReference type="FunFam" id="1.10.3810.10:FF:000001">
    <property type="entry name" value="Penicillin-binding protein 1A"/>
    <property type="match status" value="1"/>
</dbReference>
<evidence type="ECO:0000259" key="15">
    <source>
        <dbReference type="Pfam" id="PF00905"/>
    </source>
</evidence>
<dbReference type="STRING" id="35755.UL82_00870"/>
<feature type="domain" description="Penicillin-binding protein transpeptidase" evidence="15">
    <location>
        <begin position="359"/>
        <end position="611"/>
    </location>
</feature>
<comment type="similarity">
    <text evidence="2">In the N-terminal section; belongs to the glycosyltransferase 51 family.</text>
</comment>
<reference evidence="18 20" key="2">
    <citation type="submission" date="2018-12" db="EMBL/GenBank/DDBJ databases">
        <authorList>
            <consortium name="Pathogen Informatics"/>
        </authorList>
    </citation>
    <scope>NUCLEOTIDE SEQUENCE [LARGE SCALE GENOMIC DNA]</scope>
    <source>
        <strain evidence="18 20">NCTC949</strain>
    </source>
</reference>
<dbReference type="GO" id="GO:0008955">
    <property type="term" value="F:peptidoglycan glycosyltransferase activity"/>
    <property type="evidence" value="ECO:0007669"/>
    <property type="project" value="UniProtKB-EC"/>
</dbReference>
<keyword evidence="7" id="KW-0378">Hydrolase</keyword>
<dbReference type="GO" id="GO:0008658">
    <property type="term" value="F:penicillin binding"/>
    <property type="evidence" value="ECO:0007669"/>
    <property type="project" value="InterPro"/>
</dbReference>
<dbReference type="InterPro" id="IPR012338">
    <property type="entry name" value="Beta-lactam/transpept-like"/>
</dbReference>
<evidence type="ECO:0000256" key="13">
    <source>
        <dbReference type="ARBA" id="ARBA00049902"/>
    </source>
</evidence>
<dbReference type="PANTHER" id="PTHR32282">
    <property type="entry name" value="BINDING PROTEIN TRANSPEPTIDASE, PUTATIVE-RELATED"/>
    <property type="match status" value="1"/>
</dbReference>
<dbReference type="InterPro" id="IPR023346">
    <property type="entry name" value="Lysozyme-like_dom_sf"/>
</dbReference>
<keyword evidence="4" id="KW-0645">Protease</keyword>
<evidence type="ECO:0000313" key="17">
    <source>
        <dbReference type="EMBL" id="AKE40407.1"/>
    </source>
</evidence>
<evidence type="ECO:0000313" key="20">
    <source>
        <dbReference type="Proteomes" id="UP000271380"/>
    </source>
</evidence>
<dbReference type="AlphaFoldDB" id="A0A0F6QY80"/>
<comment type="similarity">
    <text evidence="1">In the C-terminal section; belongs to the transpeptidase family.</text>
</comment>
<name>A0A0F6QY80_9CORY</name>
<comment type="catalytic activity">
    <reaction evidence="13">
        <text>[GlcNAc-(1-&gt;4)-Mur2Ac(oyl-L-Ala-gamma-D-Glu-L-Lys-D-Ala-D-Ala)](n)-di-trans,octa-cis-undecaprenyl diphosphate + beta-D-GlcNAc-(1-&gt;4)-Mur2Ac(oyl-L-Ala-gamma-D-Glu-L-Lys-D-Ala-D-Ala)-di-trans,octa-cis-undecaprenyl diphosphate = [GlcNAc-(1-&gt;4)-Mur2Ac(oyl-L-Ala-gamma-D-Glu-L-Lys-D-Ala-D-Ala)](n+1)-di-trans,octa-cis-undecaprenyl diphosphate + di-trans,octa-cis-undecaprenyl diphosphate + H(+)</text>
        <dbReference type="Rhea" id="RHEA:23708"/>
        <dbReference type="Rhea" id="RHEA-COMP:9602"/>
        <dbReference type="Rhea" id="RHEA-COMP:9603"/>
        <dbReference type="ChEBI" id="CHEBI:15378"/>
        <dbReference type="ChEBI" id="CHEBI:58405"/>
        <dbReference type="ChEBI" id="CHEBI:60033"/>
        <dbReference type="ChEBI" id="CHEBI:78435"/>
        <dbReference type="EC" id="2.4.99.28"/>
    </reaction>
</comment>
<dbReference type="GO" id="GO:0006508">
    <property type="term" value="P:proteolysis"/>
    <property type="evidence" value="ECO:0007669"/>
    <property type="project" value="UniProtKB-KW"/>
</dbReference>
<dbReference type="GO" id="GO:0009002">
    <property type="term" value="F:serine-type D-Ala-D-Ala carboxypeptidase activity"/>
    <property type="evidence" value="ECO:0007669"/>
    <property type="project" value="UniProtKB-EC"/>
</dbReference>
<organism evidence="17 19">
    <name type="scientific">Corynebacterium kutscheri</name>
    <dbReference type="NCBI Taxonomy" id="35755"/>
    <lineage>
        <taxon>Bacteria</taxon>
        <taxon>Bacillati</taxon>
        <taxon>Actinomycetota</taxon>
        <taxon>Actinomycetes</taxon>
        <taxon>Mycobacteriales</taxon>
        <taxon>Corynebacteriaceae</taxon>
        <taxon>Corynebacterium</taxon>
    </lineage>
</organism>
<dbReference type="GO" id="GO:0008360">
    <property type="term" value="P:regulation of cell shape"/>
    <property type="evidence" value="ECO:0007669"/>
    <property type="project" value="UniProtKB-KW"/>
</dbReference>